<dbReference type="GO" id="GO:0046872">
    <property type="term" value="F:metal ion binding"/>
    <property type="evidence" value="ECO:0007669"/>
    <property type="project" value="UniProtKB-KW"/>
</dbReference>
<dbReference type="GO" id="GO:0120547">
    <property type="term" value="F:heme A synthase activity"/>
    <property type="evidence" value="ECO:0007669"/>
    <property type="project" value="UniProtKB-EC"/>
</dbReference>
<evidence type="ECO:0000256" key="5">
    <source>
        <dbReference type="ARBA" id="ARBA00022989"/>
    </source>
</evidence>
<gene>
    <name evidence="12" type="primary">COX15_1</name>
    <name evidence="12" type="ORF">GWK47_017185</name>
</gene>
<evidence type="ECO:0000256" key="10">
    <source>
        <dbReference type="ARBA" id="ARBA00044501"/>
    </source>
</evidence>
<keyword evidence="3" id="KW-0812">Transmembrane</keyword>
<keyword evidence="13" id="KW-1185">Reference proteome</keyword>
<evidence type="ECO:0000256" key="2">
    <source>
        <dbReference type="ARBA" id="ARBA00004141"/>
    </source>
</evidence>
<dbReference type="GO" id="GO:0005743">
    <property type="term" value="C:mitochondrial inner membrane"/>
    <property type="evidence" value="ECO:0007669"/>
    <property type="project" value="TreeGrafter"/>
</dbReference>
<keyword evidence="6" id="KW-0560">Oxidoreductase</keyword>
<comment type="subcellular location">
    <subcellularLocation>
        <location evidence="2">Membrane</location>
        <topology evidence="2">Multi-pass membrane protein</topology>
    </subcellularLocation>
</comment>
<sequence length="147" mass="17033">MLIVECMLLQVTHIQPYLRRTTVTLAVRGYSALPQKRCQSWEEMGRSLAVWMFRMVFGAVVIGGLTRLTDSGLSMTDWHLFGKRPPFSQLEWEKEFAQYQQYPEFKIKNKDISLQEFKFPLVDGVGHRQWGRTIGKFFPAASCILLA</sequence>
<evidence type="ECO:0000256" key="4">
    <source>
        <dbReference type="ARBA" id="ARBA00022723"/>
    </source>
</evidence>
<proteinExistence type="predicted"/>
<dbReference type="Proteomes" id="UP000770661">
    <property type="component" value="Unassembled WGS sequence"/>
</dbReference>
<keyword evidence="8" id="KW-0350">Heme biosynthesis</keyword>
<dbReference type="GO" id="GO:0016653">
    <property type="term" value="F:oxidoreductase activity, acting on NAD(P)H, heme protein as acceptor"/>
    <property type="evidence" value="ECO:0007669"/>
    <property type="project" value="TreeGrafter"/>
</dbReference>
<dbReference type="InterPro" id="IPR023754">
    <property type="entry name" value="HemeA_Synthase_type2"/>
</dbReference>
<comment type="cofactor">
    <cofactor evidence="1">
        <name>heme b</name>
        <dbReference type="ChEBI" id="CHEBI:60344"/>
    </cofactor>
</comment>
<evidence type="ECO:0000256" key="7">
    <source>
        <dbReference type="ARBA" id="ARBA00023004"/>
    </source>
</evidence>
<evidence type="ECO:0000313" key="13">
    <source>
        <dbReference type="Proteomes" id="UP000770661"/>
    </source>
</evidence>
<evidence type="ECO:0000313" key="12">
    <source>
        <dbReference type="EMBL" id="KAG0713013.1"/>
    </source>
</evidence>
<evidence type="ECO:0000256" key="9">
    <source>
        <dbReference type="ARBA" id="ARBA00023136"/>
    </source>
</evidence>
<evidence type="ECO:0000256" key="11">
    <source>
        <dbReference type="ARBA" id="ARBA00048044"/>
    </source>
</evidence>
<dbReference type="GO" id="GO:0006784">
    <property type="term" value="P:heme A biosynthetic process"/>
    <property type="evidence" value="ECO:0007669"/>
    <property type="project" value="InterPro"/>
</dbReference>
<evidence type="ECO:0000256" key="3">
    <source>
        <dbReference type="ARBA" id="ARBA00022692"/>
    </source>
</evidence>
<organism evidence="12 13">
    <name type="scientific">Chionoecetes opilio</name>
    <name type="common">Atlantic snow crab</name>
    <name type="synonym">Cancer opilio</name>
    <dbReference type="NCBI Taxonomy" id="41210"/>
    <lineage>
        <taxon>Eukaryota</taxon>
        <taxon>Metazoa</taxon>
        <taxon>Ecdysozoa</taxon>
        <taxon>Arthropoda</taxon>
        <taxon>Crustacea</taxon>
        <taxon>Multicrustacea</taxon>
        <taxon>Malacostraca</taxon>
        <taxon>Eumalacostraca</taxon>
        <taxon>Eucarida</taxon>
        <taxon>Decapoda</taxon>
        <taxon>Pleocyemata</taxon>
        <taxon>Brachyura</taxon>
        <taxon>Eubrachyura</taxon>
        <taxon>Majoidea</taxon>
        <taxon>Majidae</taxon>
        <taxon>Chionoecetes</taxon>
    </lineage>
</organism>
<evidence type="ECO:0000256" key="6">
    <source>
        <dbReference type="ARBA" id="ARBA00023002"/>
    </source>
</evidence>
<comment type="caution">
    <text evidence="12">The sequence shown here is derived from an EMBL/GenBank/DDBJ whole genome shotgun (WGS) entry which is preliminary data.</text>
</comment>
<dbReference type="OrthoDB" id="1726137at2759"/>
<dbReference type="PANTHER" id="PTHR23289">
    <property type="entry name" value="CYTOCHROME C OXIDASE ASSEMBLY PROTEIN COX15"/>
    <property type="match status" value="1"/>
</dbReference>
<dbReference type="Pfam" id="PF02628">
    <property type="entry name" value="COX15-CtaA"/>
    <property type="match status" value="1"/>
</dbReference>
<comment type="pathway">
    <text evidence="10">Porphyrin-containing compound metabolism; heme A biosynthesis; heme A from heme O: step 1/1.</text>
</comment>
<accession>A0A8J5BYP1</accession>
<comment type="catalytic activity">
    <reaction evidence="11">
        <text>Fe(II)-heme o + 2 A + H2O = Fe(II)-heme a + 2 AH2</text>
        <dbReference type="Rhea" id="RHEA:63388"/>
        <dbReference type="ChEBI" id="CHEBI:13193"/>
        <dbReference type="ChEBI" id="CHEBI:15377"/>
        <dbReference type="ChEBI" id="CHEBI:17499"/>
        <dbReference type="ChEBI" id="CHEBI:60530"/>
        <dbReference type="ChEBI" id="CHEBI:61715"/>
        <dbReference type="EC" id="1.17.99.9"/>
    </reaction>
    <physiologicalReaction direction="left-to-right" evidence="11">
        <dbReference type="Rhea" id="RHEA:63389"/>
    </physiologicalReaction>
</comment>
<dbReference type="PANTHER" id="PTHR23289:SF2">
    <property type="entry name" value="CYTOCHROME C OXIDASE ASSEMBLY PROTEIN COX15 HOMOLOG"/>
    <property type="match status" value="1"/>
</dbReference>
<reference evidence="12" key="1">
    <citation type="submission" date="2020-07" db="EMBL/GenBank/DDBJ databases">
        <title>The High-quality genome of the commercially important snow crab, Chionoecetes opilio.</title>
        <authorList>
            <person name="Jeong J.-H."/>
            <person name="Ryu S."/>
        </authorList>
    </citation>
    <scope>NUCLEOTIDE SEQUENCE</scope>
    <source>
        <strain evidence="12">MADBK_172401_WGS</strain>
        <tissue evidence="12">Digestive gland</tissue>
    </source>
</reference>
<protein>
    <submittedName>
        <fullName evidence="12">Cytochrome c oxidase assembly protein COX15</fullName>
    </submittedName>
</protein>
<evidence type="ECO:0000256" key="1">
    <source>
        <dbReference type="ARBA" id="ARBA00001970"/>
    </source>
</evidence>
<evidence type="ECO:0000256" key="8">
    <source>
        <dbReference type="ARBA" id="ARBA00023133"/>
    </source>
</evidence>
<dbReference type="AlphaFoldDB" id="A0A8J5BYP1"/>
<keyword evidence="7" id="KW-0408">Iron</keyword>
<keyword evidence="5" id="KW-1133">Transmembrane helix</keyword>
<dbReference type="InterPro" id="IPR003780">
    <property type="entry name" value="COX15/CtaA_fam"/>
</dbReference>
<dbReference type="EMBL" id="JACEEZ010021856">
    <property type="protein sequence ID" value="KAG0713013.1"/>
    <property type="molecule type" value="Genomic_DNA"/>
</dbReference>
<keyword evidence="4" id="KW-0479">Metal-binding</keyword>
<keyword evidence="9" id="KW-0472">Membrane</keyword>
<name>A0A8J5BYP1_CHIOP</name>